<dbReference type="OrthoDB" id="9150154at2"/>
<dbReference type="AlphaFoldDB" id="B1XXN1"/>
<reference evidence="2 3" key="1">
    <citation type="submission" date="2008-03" db="EMBL/GenBank/DDBJ databases">
        <title>Complete sequence of Leptothrix cholodnii SP-6.</title>
        <authorList>
            <consortium name="US DOE Joint Genome Institute"/>
            <person name="Copeland A."/>
            <person name="Lucas S."/>
            <person name="Lapidus A."/>
            <person name="Glavina del Rio T."/>
            <person name="Dalin E."/>
            <person name="Tice H."/>
            <person name="Bruce D."/>
            <person name="Goodwin L."/>
            <person name="Pitluck S."/>
            <person name="Chertkov O."/>
            <person name="Brettin T."/>
            <person name="Detter J.C."/>
            <person name="Han C."/>
            <person name="Kuske C.R."/>
            <person name="Schmutz J."/>
            <person name="Larimer F."/>
            <person name="Land M."/>
            <person name="Hauser L."/>
            <person name="Kyrpides N."/>
            <person name="Lykidis A."/>
            <person name="Emerson D."/>
            <person name="Richardson P."/>
        </authorList>
    </citation>
    <scope>NUCLEOTIDE SEQUENCE [LARGE SCALE GENOMIC DNA]</scope>
    <source>
        <strain evidence="3">ATCC 51168 / LMG 8142 / SP-6</strain>
    </source>
</reference>
<dbReference type="Gene3D" id="1.10.10.10">
    <property type="entry name" value="Winged helix-like DNA-binding domain superfamily/Winged helix DNA-binding domain"/>
    <property type="match status" value="1"/>
</dbReference>
<gene>
    <name evidence="2" type="ordered locus">Lcho_4098</name>
</gene>
<dbReference type="STRING" id="395495.Lcho_4098"/>
<keyword evidence="3" id="KW-1185">Reference proteome</keyword>
<dbReference type="HOGENOM" id="CLU_094870_0_0_4"/>
<dbReference type="InterPro" id="IPR036388">
    <property type="entry name" value="WH-like_DNA-bd_sf"/>
</dbReference>
<dbReference type="InterPro" id="IPR000792">
    <property type="entry name" value="Tscrpt_reg_LuxR_C"/>
</dbReference>
<dbReference type="RefSeq" id="WP_012349093.1">
    <property type="nucleotide sequence ID" value="NC_010524.1"/>
</dbReference>
<dbReference type="eggNOG" id="COG2771">
    <property type="taxonomic scope" value="Bacteria"/>
</dbReference>
<dbReference type="KEGG" id="lch:Lcho_4098"/>
<name>B1XXN1_LEPCP</name>
<dbReference type="SUPFAM" id="SSF46894">
    <property type="entry name" value="C-terminal effector domain of the bipartite response regulators"/>
    <property type="match status" value="1"/>
</dbReference>
<dbReference type="GO" id="GO:0003677">
    <property type="term" value="F:DNA binding"/>
    <property type="evidence" value="ECO:0007669"/>
    <property type="project" value="InterPro"/>
</dbReference>
<accession>B1XXN1</accession>
<dbReference type="SMART" id="SM00421">
    <property type="entry name" value="HTH_LUXR"/>
    <property type="match status" value="1"/>
</dbReference>
<dbReference type="GO" id="GO:0006355">
    <property type="term" value="P:regulation of DNA-templated transcription"/>
    <property type="evidence" value="ECO:0007669"/>
    <property type="project" value="InterPro"/>
</dbReference>
<evidence type="ECO:0000259" key="1">
    <source>
        <dbReference type="SMART" id="SM00421"/>
    </source>
</evidence>
<sequence length="215" mass="22901">MYTSSAHPAISPAIGTPLTHMLAHALGAFDEIDYGIVIVDRLARVLNANHMARCLCAERDGACLLQADRLTARQCGDDHLLQQAVQSAAGQGRRSLLTLGAGERSQTVAVVPLGQGTAPAVLLVFGKRQVCEALSVDHYARVNGLTHAESMVLAALCDGDKPQEIAERFGVAVSTVRTQIASIRQKTRTDSIRDLVRRIAVLPPIVSALGRAQAH</sequence>
<dbReference type="Pfam" id="PF00196">
    <property type="entry name" value="GerE"/>
    <property type="match status" value="1"/>
</dbReference>
<dbReference type="PRINTS" id="PR00038">
    <property type="entry name" value="HTHLUXR"/>
</dbReference>
<dbReference type="EMBL" id="CP001013">
    <property type="protein sequence ID" value="ACB36350.1"/>
    <property type="molecule type" value="Genomic_DNA"/>
</dbReference>
<dbReference type="InterPro" id="IPR016032">
    <property type="entry name" value="Sig_transdc_resp-reg_C-effctor"/>
</dbReference>
<protein>
    <submittedName>
        <fullName evidence="2">Transcriptional regulator, LuxR family</fullName>
    </submittedName>
</protein>
<organism evidence="2 3">
    <name type="scientific">Leptothrix cholodnii (strain ATCC 51168 / LMG 8142 / SP-6)</name>
    <name type="common">Leptothrix discophora (strain SP-6)</name>
    <dbReference type="NCBI Taxonomy" id="395495"/>
    <lineage>
        <taxon>Bacteria</taxon>
        <taxon>Pseudomonadati</taxon>
        <taxon>Pseudomonadota</taxon>
        <taxon>Betaproteobacteria</taxon>
        <taxon>Burkholderiales</taxon>
        <taxon>Sphaerotilaceae</taxon>
        <taxon>Leptothrix</taxon>
    </lineage>
</organism>
<evidence type="ECO:0000313" key="2">
    <source>
        <dbReference type="EMBL" id="ACB36350.1"/>
    </source>
</evidence>
<evidence type="ECO:0000313" key="3">
    <source>
        <dbReference type="Proteomes" id="UP000001693"/>
    </source>
</evidence>
<dbReference type="Proteomes" id="UP000001693">
    <property type="component" value="Chromosome"/>
</dbReference>
<feature type="domain" description="HTH luxR-type" evidence="1">
    <location>
        <begin position="142"/>
        <end position="199"/>
    </location>
</feature>
<proteinExistence type="predicted"/>